<dbReference type="Pfam" id="PF13419">
    <property type="entry name" value="HAD_2"/>
    <property type="match status" value="1"/>
</dbReference>
<dbReference type="AlphaFoldDB" id="A0A1D8D259"/>
<organism evidence="1 2">
    <name type="scientific">Chlorobaculum limnaeum</name>
    <dbReference type="NCBI Taxonomy" id="274537"/>
    <lineage>
        <taxon>Bacteria</taxon>
        <taxon>Pseudomonadati</taxon>
        <taxon>Chlorobiota</taxon>
        <taxon>Chlorobiia</taxon>
        <taxon>Chlorobiales</taxon>
        <taxon>Chlorobiaceae</taxon>
        <taxon>Chlorobaculum</taxon>
    </lineage>
</organism>
<accession>A0A1D8D259</accession>
<name>A0A1D8D259_CHLLM</name>
<evidence type="ECO:0000313" key="2">
    <source>
        <dbReference type="Proteomes" id="UP000095185"/>
    </source>
</evidence>
<dbReference type="Proteomes" id="UP000095185">
    <property type="component" value="Chromosome"/>
</dbReference>
<dbReference type="KEGG" id="clz:BIU88_08935"/>
<dbReference type="EMBL" id="CP017305">
    <property type="protein sequence ID" value="AOS84243.1"/>
    <property type="molecule type" value="Genomic_DNA"/>
</dbReference>
<keyword evidence="2" id="KW-1185">Reference proteome</keyword>
<dbReference type="RefSeq" id="WP_069810436.1">
    <property type="nucleotide sequence ID" value="NZ_CP017305.1"/>
</dbReference>
<reference evidence="1" key="1">
    <citation type="submission" date="2016-09" db="EMBL/GenBank/DDBJ databases">
        <title>Genome sequence of Chlorobaculum limnaeum.</title>
        <authorList>
            <person name="Liu Z."/>
            <person name="Tank M."/>
            <person name="Bryant D.A."/>
        </authorList>
    </citation>
    <scope>NUCLEOTIDE SEQUENCE [LARGE SCALE GENOMIC DNA]</scope>
    <source>
        <strain evidence="1">DSM 1677</strain>
    </source>
</reference>
<dbReference type="SUPFAM" id="SSF56784">
    <property type="entry name" value="HAD-like"/>
    <property type="match status" value="1"/>
</dbReference>
<sequence>MYRKLVLFDIDGTLLRVGGMNRLVLADALFEVYGTEGSTGSHDFSGKMDSAIIYEVLANGGLTRDEIAGKFAEAKAAYIALFRQRARREDITLLQGVRELLDALSSRSDILLGLLTGNFEASGRHKLKLPEIDHYFPFGAFADDALDRNELPRIAHERARSITGKNFSPSEIVIIGDTEHDIRCARELDAHCIAVATGNFSMQELSRHQPGALFQNFAETGEVLAEILTPQLS</sequence>
<dbReference type="CDD" id="cd07506">
    <property type="entry name" value="HAD_like"/>
    <property type="match status" value="1"/>
</dbReference>
<dbReference type="OrthoDB" id="9807630at2"/>
<keyword evidence="1" id="KW-0378">Hydrolase</keyword>
<dbReference type="InterPro" id="IPR023214">
    <property type="entry name" value="HAD_sf"/>
</dbReference>
<proteinExistence type="predicted"/>
<gene>
    <name evidence="1" type="ORF">BIU88_08935</name>
</gene>
<dbReference type="Gene3D" id="3.40.50.1000">
    <property type="entry name" value="HAD superfamily/HAD-like"/>
    <property type="match status" value="1"/>
</dbReference>
<dbReference type="STRING" id="274537.BIU88_08935"/>
<dbReference type="InterPro" id="IPR023198">
    <property type="entry name" value="PGP-like_dom2"/>
</dbReference>
<dbReference type="Gene3D" id="1.10.150.240">
    <property type="entry name" value="Putative phosphatase, domain 2"/>
    <property type="match status" value="1"/>
</dbReference>
<dbReference type="InterPro" id="IPR041492">
    <property type="entry name" value="HAD_2"/>
</dbReference>
<dbReference type="GO" id="GO:0016787">
    <property type="term" value="F:hydrolase activity"/>
    <property type="evidence" value="ECO:0007669"/>
    <property type="project" value="UniProtKB-KW"/>
</dbReference>
<protein>
    <submittedName>
        <fullName evidence="1">Hydrolase</fullName>
    </submittedName>
</protein>
<dbReference type="InterPro" id="IPR036412">
    <property type="entry name" value="HAD-like_sf"/>
</dbReference>
<dbReference type="PANTHER" id="PTHR43885">
    <property type="entry name" value="HALOACID DEHALOGENASE-LIKE HYDROLASE"/>
    <property type="match status" value="1"/>
</dbReference>
<dbReference type="PANTHER" id="PTHR43885:SF1">
    <property type="entry name" value="SUPERFAMILY HYDROLASE, PUTATIVE (AFU_ORTHOLOGUE AFUA_4G13290)-RELATED"/>
    <property type="match status" value="1"/>
</dbReference>
<evidence type="ECO:0000313" key="1">
    <source>
        <dbReference type="EMBL" id="AOS84243.1"/>
    </source>
</evidence>